<accession>A0A6N3A897</accession>
<reference evidence="1" key="1">
    <citation type="submission" date="2019-11" db="EMBL/GenBank/DDBJ databases">
        <authorList>
            <person name="Feng L."/>
        </authorList>
    </citation>
    <scope>NUCLEOTIDE SEQUENCE</scope>
    <source>
        <strain evidence="1">RgnavusLFYP19</strain>
    </source>
</reference>
<proteinExistence type="predicted"/>
<dbReference type="EMBL" id="CACRUK010000011">
    <property type="protein sequence ID" value="VYT87841.1"/>
    <property type="molecule type" value="Genomic_DNA"/>
</dbReference>
<protein>
    <submittedName>
        <fullName evidence="1">Uncharacterized protein</fullName>
    </submittedName>
</protein>
<dbReference type="RefSeq" id="WP_368210699.1">
    <property type="nucleotide sequence ID" value="NZ_CACRUK010000011.1"/>
</dbReference>
<gene>
    <name evidence="1" type="ORF">RGLFYP19_00937</name>
</gene>
<name>A0A6N3A897_MEDGN</name>
<evidence type="ECO:0000313" key="1">
    <source>
        <dbReference type="EMBL" id="VYT87841.1"/>
    </source>
</evidence>
<dbReference type="AlphaFoldDB" id="A0A6N3A897"/>
<organism evidence="1">
    <name type="scientific">Mediterraneibacter gnavus</name>
    <name type="common">Ruminococcus gnavus</name>
    <dbReference type="NCBI Taxonomy" id="33038"/>
    <lineage>
        <taxon>Bacteria</taxon>
        <taxon>Bacillati</taxon>
        <taxon>Bacillota</taxon>
        <taxon>Clostridia</taxon>
        <taxon>Lachnospirales</taxon>
        <taxon>Lachnospiraceae</taxon>
        <taxon>Mediterraneibacter</taxon>
    </lineage>
</organism>
<sequence length="54" mass="6012">MQTETIDKNQQATPSIDEELIDTLIAISVVAKRLAANLRQQNTENGGKQDEQNE</sequence>